<name>A0A0F8XL39_9ZZZZ</name>
<organism evidence="1">
    <name type="scientific">marine sediment metagenome</name>
    <dbReference type="NCBI Taxonomy" id="412755"/>
    <lineage>
        <taxon>unclassified sequences</taxon>
        <taxon>metagenomes</taxon>
        <taxon>ecological metagenomes</taxon>
    </lineage>
</organism>
<dbReference type="EMBL" id="LAZR01058471">
    <property type="protein sequence ID" value="KKK69817.1"/>
    <property type="molecule type" value="Genomic_DNA"/>
</dbReference>
<sequence length="62" mass="7145">MGRHKEIEDLFESIRRRCVIGLMLLKDGDEHLDTLIPTVAEDLIEDAQTLVLDYCTKEDRDG</sequence>
<comment type="caution">
    <text evidence="1">The sequence shown here is derived from an EMBL/GenBank/DDBJ whole genome shotgun (WGS) entry which is preliminary data.</text>
</comment>
<dbReference type="AlphaFoldDB" id="A0A0F8XL39"/>
<reference evidence="1" key="1">
    <citation type="journal article" date="2015" name="Nature">
        <title>Complex archaea that bridge the gap between prokaryotes and eukaryotes.</title>
        <authorList>
            <person name="Spang A."/>
            <person name="Saw J.H."/>
            <person name="Jorgensen S.L."/>
            <person name="Zaremba-Niedzwiedzka K."/>
            <person name="Martijn J."/>
            <person name="Lind A.E."/>
            <person name="van Eijk R."/>
            <person name="Schleper C."/>
            <person name="Guy L."/>
            <person name="Ettema T.J."/>
        </authorList>
    </citation>
    <scope>NUCLEOTIDE SEQUENCE</scope>
</reference>
<gene>
    <name evidence="1" type="ORF">LCGC14_2930250</name>
</gene>
<evidence type="ECO:0000313" key="1">
    <source>
        <dbReference type="EMBL" id="KKK69817.1"/>
    </source>
</evidence>
<proteinExistence type="predicted"/>
<protein>
    <submittedName>
        <fullName evidence="1">Uncharacterized protein</fullName>
    </submittedName>
</protein>
<accession>A0A0F8XL39</accession>